<evidence type="ECO:0000313" key="3">
    <source>
        <dbReference type="RefSeq" id="XP_010481259.1"/>
    </source>
</evidence>
<feature type="region of interest" description="Disordered" evidence="1">
    <location>
        <begin position="32"/>
        <end position="55"/>
    </location>
</feature>
<feature type="region of interest" description="Disordered" evidence="1">
    <location>
        <begin position="82"/>
        <end position="116"/>
    </location>
</feature>
<reference evidence="3" key="2">
    <citation type="submission" date="2025-08" db="UniProtKB">
        <authorList>
            <consortium name="RefSeq"/>
        </authorList>
    </citation>
    <scope>IDENTIFICATION</scope>
    <source>
        <tissue evidence="3">Leaf</tissue>
    </source>
</reference>
<gene>
    <name evidence="3" type="primary">LOC104760106</name>
</gene>
<accession>A0ABM0X5Z0</accession>
<organism evidence="2 3">
    <name type="scientific">Camelina sativa</name>
    <name type="common">False flax</name>
    <name type="synonym">Myagrum sativum</name>
    <dbReference type="NCBI Taxonomy" id="90675"/>
    <lineage>
        <taxon>Eukaryota</taxon>
        <taxon>Viridiplantae</taxon>
        <taxon>Streptophyta</taxon>
        <taxon>Embryophyta</taxon>
        <taxon>Tracheophyta</taxon>
        <taxon>Spermatophyta</taxon>
        <taxon>Magnoliopsida</taxon>
        <taxon>eudicotyledons</taxon>
        <taxon>Gunneridae</taxon>
        <taxon>Pentapetalae</taxon>
        <taxon>rosids</taxon>
        <taxon>malvids</taxon>
        <taxon>Brassicales</taxon>
        <taxon>Brassicaceae</taxon>
        <taxon>Camelineae</taxon>
        <taxon>Camelina</taxon>
    </lineage>
</organism>
<protein>
    <submittedName>
        <fullName evidence="3">Uncharacterized protein LOC104760106</fullName>
    </submittedName>
</protein>
<sequence>MSPKHLELSQSSVESCTLHLLSWRPFQTTAVPKTLDSTTEPPHKTYDSHSTPKRPCLSDRSTAFSIEAFSRLSIADVDNSGVKSSYTRGGFRPVERKRRRRGSRSVSGRSSDRSGTLRCCSVNAQVTTCSEFQFAVGGTTDSSGELFCEANWSSDVSEAARNSRRDRDFGEKEGGFGLGFGIGIGVVESMGNESGYGSEPGYRGDAEIGYGDEFDEEEEDSKPLFWGDTESSKEICDGEKKFSDKKSHYRCRRGRRNDYNKAVDFMTHDISLLHLQPHRFDQNNGASSGEGCQTRVR</sequence>
<proteinExistence type="predicted"/>
<evidence type="ECO:0000256" key="1">
    <source>
        <dbReference type="SAM" id="MobiDB-lite"/>
    </source>
</evidence>
<evidence type="ECO:0000313" key="2">
    <source>
        <dbReference type="Proteomes" id="UP000694864"/>
    </source>
</evidence>
<dbReference type="RefSeq" id="XP_010481259.1">
    <property type="nucleotide sequence ID" value="XM_010482957.2"/>
</dbReference>
<keyword evidence="2" id="KW-1185">Reference proteome</keyword>
<dbReference type="GeneID" id="104760106"/>
<name>A0ABM0X5Z0_CAMSA</name>
<dbReference type="Proteomes" id="UP000694864">
    <property type="component" value="Chromosome 3"/>
</dbReference>
<dbReference type="PANTHER" id="PTHR36775:SF1">
    <property type="entry name" value="LYR MOTIF PROTEIN"/>
    <property type="match status" value="1"/>
</dbReference>
<dbReference type="PANTHER" id="PTHR36775">
    <property type="entry name" value="LYR MOTIF PROTEIN"/>
    <property type="match status" value="1"/>
</dbReference>
<reference evidence="2" key="1">
    <citation type="journal article" date="2014" name="Nat. Commun.">
        <title>The emerging biofuel crop Camelina sativa retains a highly undifferentiated hexaploid genome structure.</title>
        <authorList>
            <person name="Kagale S."/>
            <person name="Koh C."/>
            <person name="Nixon J."/>
            <person name="Bollina V."/>
            <person name="Clarke W.E."/>
            <person name="Tuteja R."/>
            <person name="Spillane C."/>
            <person name="Robinson S.J."/>
            <person name="Links M.G."/>
            <person name="Clarke C."/>
            <person name="Higgins E.E."/>
            <person name="Huebert T."/>
            <person name="Sharpe A.G."/>
            <person name="Parkin I.A."/>
        </authorList>
    </citation>
    <scope>NUCLEOTIDE SEQUENCE [LARGE SCALE GENOMIC DNA]</scope>
    <source>
        <strain evidence="2">cv. DH55</strain>
    </source>
</reference>